<feature type="domain" description="Calcineurin-like phosphoesterase" evidence="3">
    <location>
        <begin position="44"/>
        <end position="246"/>
    </location>
</feature>
<dbReference type="InterPro" id="IPR004843">
    <property type="entry name" value="Calcineurin-like_PHP"/>
</dbReference>
<feature type="signal peptide" evidence="2">
    <location>
        <begin position="1"/>
        <end position="25"/>
    </location>
</feature>
<feature type="region of interest" description="Disordered" evidence="1">
    <location>
        <begin position="373"/>
        <end position="394"/>
    </location>
</feature>
<dbReference type="GO" id="GO:0016787">
    <property type="term" value="F:hydrolase activity"/>
    <property type="evidence" value="ECO:0007669"/>
    <property type="project" value="InterPro"/>
</dbReference>
<proteinExistence type="predicted"/>
<dbReference type="AlphaFoldDB" id="A0A9X3N3H2"/>
<dbReference type="RefSeq" id="WP_270023406.1">
    <property type="nucleotide sequence ID" value="NZ_JAPDDP010000003.1"/>
</dbReference>
<comment type="caution">
    <text evidence="4">The sequence shown here is derived from an EMBL/GenBank/DDBJ whole genome shotgun (WGS) entry which is preliminary data.</text>
</comment>
<feature type="chain" id="PRO_5040757033" evidence="2">
    <location>
        <begin position="26"/>
        <end position="821"/>
    </location>
</feature>
<evidence type="ECO:0000256" key="1">
    <source>
        <dbReference type="SAM" id="MobiDB-lite"/>
    </source>
</evidence>
<reference evidence="4" key="1">
    <citation type="submission" date="2022-10" db="EMBL/GenBank/DDBJ databases">
        <title>The WGS of Solirubrobacter phytolaccae KCTC 29190.</title>
        <authorList>
            <person name="Jiang Z."/>
        </authorList>
    </citation>
    <scope>NUCLEOTIDE SEQUENCE</scope>
    <source>
        <strain evidence="4">KCTC 29190</strain>
    </source>
</reference>
<sequence>MTRPVRAAAALSFVLTLLVAVAVNAQTGGGASAPSFDPTSHRFTIAVVPDTQYLFDDDRGDTEPVAAAFDWMVENRERENIAFAAGLGDVTQDGLQNEVDRADHAYKILDRAKLPYSVLAGNHDINSGTNDTRGETPFSKAFGPQRYTGMPTYLGSSANGYNSAHKFTAGGRQWLILALDWRLSTAGTAWAQSVLDANKTVPTIVTTHETLSSNAEGNASLTSYGTTLWNNLIRKNDQIVLSLSGHNWPVGRVTQKNDFGHDVYLNLADYQDMYYGGAGMIRTYQFDLDRDTIDVETFSPWILAQNEADRSLHERLMMEKTEPQSRFSIPLDFKALAQRLDPKPAPAEVATDALKVPGTVALWRPTGTGTVTKLDDLSGNGNDLTPTTLASSTGEQAQISVNEDHGDDQPSARSLKFTANKSQRRGTYLRTADGAPLNTNEFKNGYTIEAFVKLPASCCNSNSWMGILGQQGTGRDLGRTKDDPDESAIALALSGGAELQWAVWPTNTDRNITAWGHGMASQRWTHVAAVNDGRYTDLYIDGALMGRNPLSPAIGLGSTGKYWMLGATDYANVVEQTFNGLIGDVRIVDHALPATKFMNAARTPVTSEATTATLTGRTIEVAVTGAATTAATQVVEPHTGDRFDLGTATVTDGKARFPISDLQHAALGDGARVEVALDGKPNATLHLRADGKPVQPTATDTKPSTAGGTVPATLSLTLAGTPTFGAFTPGVTKEYTAQTKATVVSTAADATLSVSEPGHLANGAFSLPEPLRVELAKTSWNAPTTNEDVDIAFKQLVKDTDALRTGAYTRSLTFTLATSTP</sequence>
<evidence type="ECO:0000313" key="5">
    <source>
        <dbReference type="Proteomes" id="UP001147653"/>
    </source>
</evidence>
<evidence type="ECO:0000259" key="3">
    <source>
        <dbReference type="Pfam" id="PF00149"/>
    </source>
</evidence>
<dbReference type="SUPFAM" id="SSF49899">
    <property type="entry name" value="Concanavalin A-like lectins/glucanases"/>
    <property type="match status" value="1"/>
</dbReference>
<feature type="compositionally biased region" description="Polar residues" evidence="1">
    <location>
        <begin position="379"/>
        <end position="394"/>
    </location>
</feature>
<dbReference type="InterPro" id="IPR029052">
    <property type="entry name" value="Metallo-depent_PP-like"/>
</dbReference>
<dbReference type="Gene3D" id="2.60.120.200">
    <property type="match status" value="1"/>
</dbReference>
<dbReference type="PANTHER" id="PTHR43143">
    <property type="entry name" value="METALLOPHOSPHOESTERASE, CALCINEURIN SUPERFAMILY"/>
    <property type="match status" value="1"/>
</dbReference>
<dbReference type="SUPFAM" id="SSF56300">
    <property type="entry name" value="Metallo-dependent phosphatases"/>
    <property type="match status" value="1"/>
</dbReference>
<dbReference type="Gene3D" id="3.60.21.10">
    <property type="match status" value="1"/>
</dbReference>
<dbReference type="Pfam" id="PF00149">
    <property type="entry name" value="Metallophos"/>
    <property type="match status" value="1"/>
</dbReference>
<dbReference type="Proteomes" id="UP001147653">
    <property type="component" value="Unassembled WGS sequence"/>
</dbReference>
<name>A0A9X3N3H2_9ACTN</name>
<keyword evidence="5" id="KW-1185">Reference proteome</keyword>
<organism evidence="4 5">
    <name type="scientific">Solirubrobacter phytolaccae</name>
    <dbReference type="NCBI Taxonomy" id="1404360"/>
    <lineage>
        <taxon>Bacteria</taxon>
        <taxon>Bacillati</taxon>
        <taxon>Actinomycetota</taxon>
        <taxon>Thermoleophilia</taxon>
        <taxon>Solirubrobacterales</taxon>
        <taxon>Solirubrobacteraceae</taxon>
        <taxon>Solirubrobacter</taxon>
    </lineage>
</organism>
<dbReference type="InterPro" id="IPR051918">
    <property type="entry name" value="STPP_CPPED1"/>
</dbReference>
<dbReference type="Pfam" id="PF13385">
    <property type="entry name" value="Laminin_G_3"/>
    <property type="match status" value="1"/>
</dbReference>
<dbReference type="PANTHER" id="PTHR43143:SF5">
    <property type="entry name" value="SECRETED PROTEIN"/>
    <property type="match status" value="1"/>
</dbReference>
<accession>A0A9X3N3H2</accession>
<evidence type="ECO:0000313" key="4">
    <source>
        <dbReference type="EMBL" id="MDA0179140.1"/>
    </source>
</evidence>
<dbReference type="EMBL" id="JAPDDP010000003">
    <property type="protein sequence ID" value="MDA0179140.1"/>
    <property type="molecule type" value="Genomic_DNA"/>
</dbReference>
<protein>
    <submittedName>
        <fullName evidence="4">Metallophosphoesterase</fullName>
    </submittedName>
</protein>
<dbReference type="InterPro" id="IPR013320">
    <property type="entry name" value="ConA-like_dom_sf"/>
</dbReference>
<evidence type="ECO:0000256" key="2">
    <source>
        <dbReference type="SAM" id="SignalP"/>
    </source>
</evidence>
<gene>
    <name evidence="4" type="ORF">OJ997_02440</name>
</gene>
<keyword evidence="2" id="KW-0732">Signal</keyword>